<sequence>MVTLANLVTAAAAAVLLSGHHHHVLAARLTKVNYLNNATSKAEMYIYVPDRVVSSPPLVVTPTNSAQSYFQNAKITWGTCWDVSVEPGTRSLTHGDGGGGGDDTQAIAKHGSARLPLTGGSSGAMMMGNVMAATYPALFGGGDCSGGQSRASAEQWGSVARNMYPGHDGPRPKMQIWHGSVDSTLAPANYQETIKLWINVFGVDQTPTRSQKNYPQANYQTDDYGEKVQGIHAAGVGHSVPANLTASELWFGL</sequence>
<evidence type="ECO:0000313" key="2">
    <source>
        <dbReference type="EMBL" id="KAK4155239.1"/>
    </source>
</evidence>
<dbReference type="Proteomes" id="UP001302745">
    <property type="component" value="Unassembled WGS sequence"/>
</dbReference>
<evidence type="ECO:0000256" key="1">
    <source>
        <dbReference type="SAM" id="SignalP"/>
    </source>
</evidence>
<dbReference type="AlphaFoldDB" id="A0AAN6VQ42"/>
<dbReference type="EMBL" id="MU856892">
    <property type="protein sequence ID" value="KAK4155239.1"/>
    <property type="molecule type" value="Genomic_DNA"/>
</dbReference>
<organism evidence="2 3">
    <name type="scientific">Chaetomidium leptoderma</name>
    <dbReference type="NCBI Taxonomy" id="669021"/>
    <lineage>
        <taxon>Eukaryota</taxon>
        <taxon>Fungi</taxon>
        <taxon>Dikarya</taxon>
        <taxon>Ascomycota</taxon>
        <taxon>Pezizomycotina</taxon>
        <taxon>Sordariomycetes</taxon>
        <taxon>Sordariomycetidae</taxon>
        <taxon>Sordariales</taxon>
        <taxon>Chaetomiaceae</taxon>
        <taxon>Chaetomidium</taxon>
    </lineage>
</organism>
<keyword evidence="3" id="KW-1185">Reference proteome</keyword>
<dbReference type="GO" id="GO:0016787">
    <property type="term" value="F:hydrolase activity"/>
    <property type="evidence" value="ECO:0007669"/>
    <property type="project" value="UniProtKB-KW"/>
</dbReference>
<dbReference type="InterPro" id="IPR029058">
    <property type="entry name" value="AB_hydrolase_fold"/>
</dbReference>
<evidence type="ECO:0000313" key="3">
    <source>
        <dbReference type="Proteomes" id="UP001302745"/>
    </source>
</evidence>
<feature type="chain" id="PRO_5042988504" evidence="1">
    <location>
        <begin position="27"/>
        <end position="253"/>
    </location>
</feature>
<name>A0AAN6VQ42_9PEZI</name>
<comment type="caution">
    <text evidence="2">The sequence shown here is derived from an EMBL/GenBank/DDBJ whole genome shotgun (WGS) entry which is preliminary data.</text>
</comment>
<accession>A0AAN6VQ42</accession>
<reference evidence="2" key="2">
    <citation type="submission" date="2023-05" db="EMBL/GenBank/DDBJ databases">
        <authorList>
            <consortium name="Lawrence Berkeley National Laboratory"/>
            <person name="Steindorff A."/>
            <person name="Hensen N."/>
            <person name="Bonometti L."/>
            <person name="Westerberg I."/>
            <person name="Brannstrom I.O."/>
            <person name="Guillou S."/>
            <person name="Cros-Aarteil S."/>
            <person name="Calhoun S."/>
            <person name="Haridas S."/>
            <person name="Kuo A."/>
            <person name="Mondo S."/>
            <person name="Pangilinan J."/>
            <person name="Riley R."/>
            <person name="Labutti K."/>
            <person name="Andreopoulos B."/>
            <person name="Lipzen A."/>
            <person name="Chen C."/>
            <person name="Yanf M."/>
            <person name="Daum C."/>
            <person name="Ng V."/>
            <person name="Clum A."/>
            <person name="Ohm R."/>
            <person name="Martin F."/>
            <person name="Silar P."/>
            <person name="Natvig D."/>
            <person name="Lalanne C."/>
            <person name="Gautier V."/>
            <person name="Ament-Velasquez S.L."/>
            <person name="Kruys A."/>
            <person name="Hutchinson M.I."/>
            <person name="Powell A.J."/>
            <person name="Barry K."/>
            <person name="Miller A.N."/>
            <person name="Grigoriev I.V."/>
            <person name="Debuchy R."/>
            <person name="Gladieux P."/>
            <person name="Thoren M.H."/>
            <person name="Johannesson H."/>
        </authorList>
    </citation>
    <scope>NUCLEOTIDE SEQUENCE</scope>
    <source>
        <strain evidence="2">CBS 538.74</strain>
    </source>
</reference>
<keyword evidence="1" id="KW-0732">Signal</keyword>
<gene>
    <name evidence="2" type="ORF">C8A00DRAFT_42121</name>
</gene>
<protein>
    <submittedName>
        <fullName evidence="2">Alpha/Beta hydrolase protein</fullName>
    </submittedName>
</protein>
<proteinExistence type="predicted"/>
<feature type="signal peptide" evidence="1">
    <location>
        <begin position="1"/>
        <end position="26"/>
    </location>
</feature>
<keyword evidence="2" id="KW-0378">Hydrolase</keyword>
<reference evidence="2" key="1">
    <citation type="journal article" date="2023" name="Mol. Phylogenet. Evol.">
        <title>Genome-scale phylogeny and comparative genomics of the fungal order Sordariales.</title>
        <authorList>
            <person name="Hensen N."/>
            <person name="Bonometti L."/>
            <person name="Westerberg I."/>
            <person name="Brannstrom I.O."/>
            <person name="Guillou S."/>
            <person name="Cros-Aarteil S."/>
            <person name="Calhoun S."/>
            <person name="Haridas S."/>
            <person name="Kuo A."/>
            <person name="Mondo S."/>
            <person name="Pangilinan J."/>
            <person name="Riley R."/>
            <person name="LaButti K."/>
            <person name="Andreopoulos B."/>
            <person name="Lipzen A."/>
            <person name="Chen C."/>
            <person name="Yan M."/>
            <person name="Daum C."/>
            <person name="Ng V."/>
            <person name="Clum A."/>
            <person name="Steindorff A."/>
            <person name="Ohm R.A."/>
            <person name="Martin F."/>
            <person name="Silar P."/>
            <person name="Natvig D.O."/>
            <person name="Lalanne C."/>
            <person name="Gautier V."/>
            <person name="Ament-Velasquez S.L."/>
            <person name="Kruys A."/>
            <person name="Hutchinson M.I."/>
            <person name="Powell A.J."/>
            <person name="Barry K."/>
            <person name="Miller A.N."/>
            <person name="Grigoriev I.V."/>
            <person name="Debuchy R."/>
            <person name="Gladieux P."/>
            <person name="Hiltunen Thoren M."/>
            <person name="Johannesson H."/>
        </authorList>
    </citation>
    <scope>NUCLEOTIDE SEQUENCE</scope>
    <source>
        <strain evidence="2">CBS 538.74</strain>
    </source>
</reference>
<dbReference type="SUPFAM" id="SSF53474">
    <property type="entry name" value="alpha/beta-Hydrolases"/>
    <property type="match status" value="1"/>
</dbReference>
<dbReference type="Gene3D" id="3.40.50.1820">
    <property type="entry name" value="alpha/beta hydrolase"/>
    <property type="match status" value="1"/>
</dbReference>